<feature type="active site" description="Nucleophile" evidence="3">
    <location>
        <position position="135"/>
    </location>
</feature>
<keyword evidence="1 3" id="KW-0378">Hydrolase</keyword>
<dbReference type="PANTHER" id="PTHR48081">
    <property type="entry name" value="AB HYDROLASE SUPERFAMILY PROTEIN C4A8.06C"/>
    <property type="match status" value="1"/>
</dbReference>
<sequence>MADIAADMSLGLTYASHQYGDHSRQKLGVWRFSNRSDQKSGHWVVFIHGGGWRDPRNNENDFTESIKRIVISGAVATLDIAGFISIDYRLSPHPEFPQEAASAKHPDHLEDVWSALNYAQENYGLSENYILVGHSAGATLAMQLLMSDEILPSHPKGPLPTAIIGVSGIYDLVGLNERFNGGYSGFIGSAFGEDKSEWEKASPAKFGSSLESKWSNGKLVLLAWSPEDGLIDEPEIDNMATLLTKQEVNLEVNKDLRGEHDYVWQDGSQIARLVITTLHHLRRML</sequence>
<evidence type="ECO:0000256" key="2">
    <source>
        <dbReference type="ARBA" id="ARBA00023079"/>
    </source>
</evidence>
<comment type="similarity">
    <text evidence="3">Belongs to the kynurenine formamidase family.</text>
</comment>
<dbReference type="ESTHER" id="9hypo-a0a0m9esu0">
    <property type="family name" value="Kynurenine-formamidase"/>
</dbReference>
<dbReference type="InterPro" id="IPR029058">
    <property type="entry name" value="AB_hydrolase_fold"/>
</dbReference>
<evidence type="ECO:0000256" key="1">
    <source>
        <dbReference type="ARBA" id="ARBA00022801"/>
    </source>
</evidence>
<name>A0A0M9ESU0_FUSLA</name>
<dbReference type="OrthoDB" id="420264at2759"/>
<comment type="catalytic activity">
    <reaction evidence="3">
        <text>N-formyl-L-kynurenine + H2O = L-kynurenine + formate + H(+)</text>
        <dbReference type="Rhea" id="RHEA:13009"/>
        <dbReference type="ChEBI" id="CHEBI:15377"/>
        <dbReference type="ChEBI" id="CHEBI:15378"/>
        <dbReference type="ChEBI" id="CHEBI:15740"/>
        <dbReference type="ChEBI" id="CHEBI:57959"/>
        <dbReference type="ChEBI" id="CHEBI:58629"/>
        <dbReference type="EC" id="3.5.1.9"/>
    </reaction>
</comment>
<comment type="domain">
    <text evidence="3">The main chain amide nitrogen atoms of the second glycine and its adjacent residue in the HGGXW motif define the oxyanion hole, and stabilize the oxyanion that forms during the nucleophilic attack by the catalytic serine during substrate cleavage.</text>
</comment>
<dbReference type="EMBL" id="JXCE01000213">
    <property type="protein sequence ID" value="KPA39179.1"/>
    <property type="molecule type" value="Genomic_DNA"/>
</dbReference>
<protein>
    <recommendedName>
        <fullName evidence="3">Kynurenine formamidase</fullName>
        <shortName evidence="3">KFA</shortName>
        <shortName evidence="3">KFase</shortName>
        <ecNumber evidence="3">3.5.1.9</ecNumber>
    </recommendedName>
    <alternativeName>
        <fullName evidence="3">Arylformamidase</fullName>
    </alternativeName>
    <alternativeName>
        <fullName evidence="3">N-formylkynurenine formamidase</fullName>
        <shortName evidence="3">FKF</shortName>
    </alternativeName>
</protein>
<dbReference type="EC" id="3.5.1.9" evidence="3"/>
<feature type="short sequence motif" description="HGGXW" evidence="3">
    <location>
        <begin position="48"/>
        <end position="52"/>
    </location>
</feature>
<dbReference type="GO" id="GO:0034354">
    <property type="term" value="P:'de novo' NAD+ biosynthetic process from L-tryptophan"/>
    <property type="evidence" value="ECO:0007669"/>
    <property type="project" value="UniProtKB-UniRule"/>
</dbReference>
<evidence type="ECO:0000256" key="3">
    <source>
        <dbReference type="HAMAP-Rule" id="MF_03014"/>
    </source>
</evidence>
<evidence type="ECO:0000313" key="5">
    <source>
        <dbReference type="EMBL" id="KPA39179.1"/>
    </source>
</evidence>
<proteinExistence type="inferred from homology"/>
<dbReference type="UniPathway" id="UPA00333">
    <property type="reaction ID" value="UER00454"/>
</dbReference>
<feature type="active site" evidence="3">
    <location>
        <position position="228"/>
    </location>
</feature>
<dbReference type="InterPro" id="IPR050300">
    <property type="entry name" value="GDXG_lipolytic_enzyme"/>
</dbReference>
<organism evidence="5 6">
    <name type="scientific">Fusarium langsethiae</name>
    <dbReference type="NCBI Taxonomy" id="179993"/>
    <lineage>
        <taxon>Eukaryota</taxon>
        <taxon>Fungi</taxon>
        <taxon>Dikarya</taxon>
        <taxon>Ascomycota</taxon>
        <taxon>Pezizomycotina</taxon>
        <taxon>Sordariomycetes</taxon>
        <taxon>Hypocreomycetidae</taxon>
        <taxon>Hypocreales</taxon>
        <taxon>Nectriaceae</taxon>
        <taxon>Fusarium</taxon>
    </lineage>
</organism>
<reference evidence="5 6" key="1">
    <citation type="submission" date="2015-04" db="EMBL/GenBank/DDBJ databases">
        <title>The draft genome sequence of Fusarium langsethiae, a T-2/HT-2 mycotoxin producer.</title>
        <authorList>
            <person name="Lysoe E."/>
            <person name="Divon H.H."/>
            <person name="Terzi V."/>
            <person name="Orru L."/>
            <person name="Lamontanara A."/>
            <person name="Kolseth A.-K."/>
            <person name="Frandsen R.J."/>
            <person name="Nielsen K."/>
            <person name="Thrane U."/>
        </authorList>
    </citation>
    <scope>NUCLEOTIDE SEQUENCE [LARGE SCALE GENOMIC DNA]</scope>
    <source>
        <strain evidence="5 6">Fl201059</strain>
    </source>
</reference>
<evidence type="ECO:0000259" key="4">
    <source>
        <dbReference type="Pfam" id="PF20434"/>
    </source>
</evidence>
<accession>A0A0M9ESU0</accession>
<dbReference type="InterPro" id="IPR027519">
    <property type="entry name" value="KFase_ver/fungi-typ"/>
</dbReference>
<dbReference type="InterPro" id="IPR049492">
    <property type="entry name" value="BD-FAE-like_dom"/>
</dbReference>
<keyword evidence="2 3" id="KW-0823">Tryptophan catabolism</keyword>
<dbReference type="Gene3D" id="3.40.50.1820">
    <property type="entry name" value="alpha/beta hydrolase"/>
    <property type="match status" value="1"/>
</dbReference>
<feature type="domain" description="BD-FAE-like" evidence="4">
    <location>
        <begin position="36"/>
        <end position="206"/>
    </location>
</feature>
<dbReference type="PANTHER" id="PTHR48081:SF33">
    <property type="entry name" value="KYNURENINE FORMAMIDASE"/>
    <property type="match status" value="1"/>
</dbReference>
<dbReference type="Proteomes" id="UP000037904">
    <property type="component" value="Unassembled WGS sequence"/>
</dbReference>
<comment type="subunit">
    <text evidence="3">Homodimer.</text>
</comment>
<dbReference type="GO" id="GO:0004061">
    <property type="term" value="F:arylformamidase activity"/>
    <property type="evidence" value="ECO:0007669"/>
    <property type="project" value="UniProtKB-UniRule"/>
</dbReference>
<keyword evidence="6" id="KW-1185">Reference proteome</keyword>
<comment type="pathway">
    <text evidence="3">Amino-acid degradation; L-tryptophan degradation via kynurenine pathway; L-kynurenine from L-tryptophan: step 2/2.</text>
</comment>
<evidence type="ECO:0000313" key="6">
    <source>
        <dbReference type="Proteomes" id="UP000037904"/>
    </source>
</evidence>
<dbReference type="SUPFAM" id="SSF53474">
    <property type="entry name" value="alpha/beta-Hydrolases"/>
    <property type="match status" value="1"/>
</dbReference>
<dbReference type="GO" id="GO:0019441">
    <property type="term" value="P:L-tryptophan catabolic process to kynurenine"/>
    <property type="evidence" value="ECO:0007669"/>
    <property type="project" value="UniProtKB-UniRule"/>
</dbReference>
<comment type="function">
    <text evidence="3">Catalyzes the hydrolysis of N-formyl-L-kynurenine to L-kynurenine, the second step in the kynurenine pathway of tryptophan degradation. Kynurenine may be further oxidized to nicotinic acid, NAD(H) and NADP(H). Required for elimination of toxic metabolites.</text>
</comment>
<dbReference type="HAMAP" id="MF_03014">
    <property type="entry name" value="KFase"/>
    <property type="match status" value="1"/>
</dbReference>
<gene>
    <name evidence="5" type="ORF">FLAG1_07965</name>
</gene>
<comment type="caution">
    <text evidence="5">The sequence shown here is derived from an EMBL/GenBank/DDBJ whole genome shotgun (WGS) entry which is preliminary data.</text>
</comment>
<dbReference type="Pfam" id="PF20434">
    <property type="entry name" value="BD-FAE"/>
    <property type="match status" value="1"/>
</dbReference>
<feature type="active site" evidence="3">
    <location>
        <position position="260"/>
    </location>
</feature>
<dbReference type="AlphaFoldDB" id="A0A0M9ESU0"/>